<keyword evidence="2" id="KW-1185">Reference proteome</keyword>
<dbReference type="EMBL" id="JACRSZ010000004">
    <property type="protein sequence ID" value="MBC8572610.1"/>
    <property type="molecule type" value="Genomic_DNA"/>
</dbReference>
<dbReference type="Proteomes" id="UP000657421">
    <property type="component" value="Unassembled WGS sequence"/>
</dbReference>
<organism evidence="1 2">
    <name type="scientific">Jingyaoa shaoxingensis</name>
    <dbReference type="NCBI Taxonomy" id="2763671"/>
    <lineage>
        <taxon>Bacteria</taxon>
        <taxon>Bacillati</taxon>
        <taxon>Bacillota</taxon>
        <taxon>Clostridia</taxon>
        <taxon>Lachnospirales</taxon>
        <taxon>Lachnospiraceae</taxon>
        <taxon>Jingyaoa</taxon>
    </lineage>
</organism>
<dbReference type="RefSeq" id="WP_249307640.1">
    <property type="nucleotide sequence ID" value="NZ_JACRSZ010000004.1"/>
</dbReference>
<evidence type="ECO:0000313" key="2">
    <source>
        <dbReference type="Proteomes" id="UP000657421"/>
    </source>
</evidence>
<gene>
    <name evidence="1" type="ORF">H8716_05850</name>
</gene>
<comment type="caution">
    <text evidence="1">The sequence shown here is derived from an EMBL/GenBank/DDBJ whole genome shotgun (WGS) entry which is preliminary data.</text>
</comment>
<dbReference type="Pfam" id="PF12993">
    <property type="entry name" value="DUF3877"/>
    <property type="match status" value="1"/>
</dbReference>
<name>A0ABR7N892_9FIRM</name>
<dbReference type="InterPro" id="IPR024539">
    <property type="entry name" value="DUF3877"/>
</dbReference>
<reference evidence="1 2" key="1">
    <citation type="submission" date="2020-08" db="EMBL/GenBank/DDBJ databases">
        <title>Genome public.</title>
        <authorList>
            <person name="Liu C."/>
            <person name="Sun Q."/>
        </authorList>
    </citation>
    <scope>NUCLEOTIDE SEQUENCE [LARGE SCALE GENOMIC DNA]</scope>
    <source>
        <strain evidence="1 2">NSJ-46</strain>
    </source>
</reference>
<sequence>MHIEQLERHIIDTIKEWQMKIGYQEENMRLYYPDVSLIGMLELPDGTTEKELKKNLAVFAEIVSERLGQIEISNVGERYCLNVPAEGCKYISEKVPDSELLKNLLVVLNRRENNMDQVRRVFEDYATEHQGTCVEEDHESEGLGLVFYYTSEETDPYVYCIEQDDFGITYHRFSRPDYNKLVSEDNEIKHNAQECIMCK</sequence>
<proteinExistence type="predicted"/>
<protein>
    <submittedName>
        <fullName evidence="1">DUF3877 family protein</fullName>
    </submittedName>
</protein>
<evidence type="ECO:0000313" key="1">
    <source>
        <dbReference type="EMBL" id="MBC8572610.1"/>
    </source>
</evidence>
<accession>A0ABR7N892</accession>